<evidence type="ECO:0000313" key="2">
    <source>
        <dbReference type="Proteomes" id="UP001439008"/>
    </source>
</evidence>
<comment type="caution">
    <text evidence="1">The sequence shown here is derived from an EMBL/GenBank/DDBJ whole genome shotgun (WGS) entry which is preliminary data.</text>
</comment>
<dbReference type="Proteomes" id="UP001439008">
    <property type="component" value="Unassembled WGS sequence"/>
</dbReference>
<gene>
    <name evidence="1" type="ORF">MHBO_001161</name>
</gene>
<sequence length="104" mass="12144">MPETGFFSIEKEEIYRNNPVLLQIRKAEIMNKQKIPNILKFLNKNLPLCFAGHYKRIFASAEKRIFILLCSLETKLDDQILAKLKEFEVNLETSAIIVFNPFLV</sequence>
<protein>
    <submittedName>
        <fullName evidence="1">Uncharacterized protein</fullName>
    </submittedName>
</protein>
<evidence type="ECO:0000313" key="1">
    <source>
        <dbReference type="EMBL" id="MES1919306.1"/>
    </source>
</evidence>
<proteinExistence type="predicted"/>
<name>A0ABV2AI06_9EUKA</name>
<accession>A0ABV2AI06</accession>
<organism evidence="1 2">
    <name type="scientific">Bonamia ostreae</name>
    <dbReference type="NCBI Taxonomy" id="126728"/>
    <lineage>
        <taxon>Eukaryota</taxon>
        <taxon>Sar</taxon>
        <taxon>Rhizaria</taxon>
        <taxon>Endomyxa</taxon>
        <taxon>Ascetosporea</taxon>
        <taxon>Haplosporida</taxon>
        <taxon>Bonamia</taxon>
    </lineage>
</organism>
<keyword evidence="2" id="KW-1185">Reference proteome</keyword>
<reference evidence="1 2" key="1">
    <citation type="journal article" date="2024" name="BMC Biol.">
        <title>Comparative genomics of Ascetosporea gives new insight into the evolutionary basis for animal parasitism in Rhizaria.</title>
        <authorList>
            <person name="Hiltunen Thoren M."/>
            <person name="Onut-Brannstrom I."/>
            <person name="Alfjorden A."/>
            <person name="Peckova H."/>
            <person name="Swords F."/>
            <person name="Hooper C."/>
            <person name="Holzer A.S."/>
            <person name="Bass D."/>
            <person name="Burki F."/>
        </authorList>
    </citation>
    <scope>NUCLEOTIDE SEQUENCE [LARGE SCALE GENOMIC DNA]</scope>
    <source>
        <strain evidence="1">20-A016</strain>
    </source>
</reference>
<dbReference type="EMBL" id="JBDODL010000252">
    <property type="protein sequence ID" value="MES1919306.1"/>
    <property type="molecule type" value="Genomic_DNA"/>
</dbReference>